<dbReference type="Pfam" id="PF02470">
    <property type="entry name" value="MlaD"/>
    <property type="match status" value="1"/>
</dbReference>
<evidence type="ECO:0000259" key="3">
    <source>
        <dbReference type="Pfam" id="PF11887"/>
    </source>
</evidence>
<keyword evidence="1" id="KW-0812">Transmembrane</keyword>
<dbReference type="RefSeq" id="WP_273935547.1">
    <property type="nucleotide sequence ID" value="NZ_CP097263.1"/>
</dbReference>
<evidence type="ECO:0000256" key="1">
    <source>
        <dbReference type="SAM" id="Phobius"/>
    </source>
</evidence>
<evidence type="ECO:0000259" key="2">
    <source>
        <dbReference type="Pfam" id="PF02470"/>
    </source>
</evidence>
<dbReference type="NCBIfam" id="TIGR00996">
    <property type="entry name" value="Mtu_fam_mce"/>
    <property type="match status" value="1"/>
</dbReference>
<accession>A0ABV6MW44</accession>
<comment type="caution">
    <text evidence="4">The sequence shown here is derived from an EMBL/GenBank/DDBJ whole genome shotgun (WGS) entry which is preliminary data.</text>
</comment>
<dbReference type="Proteomes" id="UP001589810">
    <property type="component" value="Unassembled WGS sequence"/>
</dbReference>
<protein>
    <submittedName>
        <fullName evidence="4">MCE family protein</fullName>
    </submittedName>
</protein>
<sequence length="327" mass="34291">MTRTFAERDPVKLGVIGTVVLVAVVVGAFVVPTAIGGRPFVAEFAEVGGLGSGDPVVVSGLKVGQVDGVDLDGDRVDVTFSLTDDNVRLGQDTSAAIKAETALGRKELALAPAGSGELHRIPLNRTTVPYDVTDALSDVTSEVSQVDTGKVSNALDTLSDTFKDTPPQVKAVLDGLSRISQTVSSRDAALRDLLLHANNVSGVLAKRDDQLVQILTQGSTLLASLNQRGADIRSLLANSVAVSDQLSGLVADNKNQLDPTLEQLDDLLTVLRQNRGQIEQLLDRTGPLVREVGEAIGSGPFVDTQVGNLVPTNLIPLLPELLSRGGK</sequence>
<dbReference type="Pfam" id="PF11887">
    <property type="entry name" value="Mce4_CUP1"/>
    <property type="match status" value="1"/>
</dbReference>
<dbReference type="InterPro" id="IPR003399">
    <property type="entry name" value="Mce/MlaD"/>
</dbReference>
<name>A0ABV6MW44_9PSEU</name>
<evidence type="ECO:0000313" key="4">
    <source>
        <dbReference type="EMBL" id="MFC0544065.1"/>
    </source>
</evidence>
<dbReference type="PANTHER" id="PTHR33371">
    <property type="entry name" value="INTERMEMBRANE PHOSPHOLIPID TRANSPORT SYSTEM BINDING PROTEIN MLAD-RELATED"/>
    <property type="match status" value="1"/>
</dbReference>
<feature type="transmembrane region" description="Helical" evidence="1">
    <location>
        <begin position="12"/>
        <end position="31"/>
    </location>
</feature>
<keyword evidence="5" id="KW-1185">Reference proteome</keyword>
<dbReference type="InterPro" id="IPR005693">
    <property type="entry name" value="Mce"/>
</dbReference>
<feature type="domain" description="Mammalian cell entry C-terminal" evidence="3">
    <location>
        <begin position="121"/>
        <end position="299"/>
    </location>
</feature>
<keyword evidence="1" id="KW-0472">Membrane</keyword>
<evidence type="ECO:0000313" key="5">
    <source>
        <dbReference type="Proteomes" id="UP001589810"/>
    </source>
</evidence>
<feature type="domain" description="Mce/MlaD" evidence="2">
    <location>
        <begin position="37"/>
        <end position="112"/>
    </location>
</feature>
<dbReference type="PRINTS" id="PR01782">
    <property type="entry name" value="MCEVIRFACTOR"/>
</dbReference>
<dbReference type="InterPro" id="IPR052336">
    <property type="entry name" value="MlaD_Phospholipid_Transporter"/>
</dbReference>
<keyword evidence="1" id="KW-1133">Transmembrane helix</keyword>
<proteinExistence type="predicted"/>
<dbReference type="PANTHER" id="PTHR33371:SF18">
    <property type="entry name" value="MCE-FAMILY PROTEIN MCE3C"/>
    <property type="match status" value="1"/>
</dbReference>
<dbReference type="InterPro" id="IPR024516">
    <property type="entry name" value="Mce_C"/>
</dbReference>
<gene>
    <name evidence="4" type="ORF">ACFFH7_21350</name>
</gene>
<reference evidence="4 5" key="1">
    <citation type="submission" date="2024-09" db="EMBL/GenBank/DDBJ databases">
        <authorList>
            <person name="Sun Q."/>
            <person name="Mori K."/>
        </authorList>
    </citation>
    <scope>NUCLEOTIDE SEQUENCE [LARGE SCALE GENOMIC DNA]</scope>
    <source>
        <strain evidence="4 5">TBRC 1432</strain>
    </source>
</reference>
<dbReference type="EMBL" id="JBHLUD010000007">
    <property type="protein sequence ID" value="MFC0544065.1"/>
    <property type="molecule type" value="Genomic_DNA"/>
</dbReference>
<organism evidence="4 5">
    <name type="scientific">Kutzneria chonburiensis</name>
    <dbReference type="NCBI Taxonomy" id="1483604"/>
    <lineage>
        <taxon>Bacteria</taxon>
        <taxon>Bacillati</taxon>
        <taxon>Actinomycetota</taxon>
        <taxon>Actinomycetes</taxon>
        <taxon>Pseudonocardiales</taxon>
        <taxon>Pseudonocardiaceae</taxon>
        <taxon>Kutzneria</taxon>
    </lineage>
</organism>